<evidence type="ECO:0000313" key="3">
    <source>
        <dbReference type="Proteomes" id="UP001175228"/>
    </source>
</evidence>
<dbReference type="CDD" id="cd09917">
    <property type="entry name" value="F-box_SF"/>
    <property type="match status" value="1"/>
</dbReference>
<dbReference type="PROSITE" id="PS50181">
    <property type="entry name" value="FBOX"/>
    <property type="match status" value="1"/>
</dbReference>
<gene>
    <name evidence="2" type="ORF">EDD18DRAFT_1110542</name>
</gene>
<comment type="caution">
    <text evidence="2">The sequence shown here is derived from an EMBL/GenBank/DDBJ whole genome shotgun (WGS) entry which is preliminary data.</text>
</comment>
<protein>
    <recommendedName>
        <fullName evidence="1">F-box domain-containing protein</fullName>
    </recommendedName>
</protein>
<proteinExistence type="predicted"/>
<reference evidence="2" key="1">
    <citation type="submission" date="2023-06" db="EMBL/GenBank/DDBJ databases">
        <authorList>
            <consortium name="Lawrence Berkeley National Laboratory"/>
            <person name="Ahrendt S."/>
            <person name="Sahu N."/>
            <person name="Indic B."/>
            <person name="Wong-Bajracharya J."/>
            <person name="Merenyi Z."/>
            <person name="Ke H.-M."/>
            <person name="Monk M."/>
            <person name="Kocsube S."/>
            <person name="Drula E."/>
            <person name="Lipzen A."/>
            <person name="Balint B."/>
            <person name="Henrissat B."/>
            <person name="Andreopoulos B."/>
            <person name="Martin F.M."/>
            <person name="Harder C.B."/>
            <person name="Rigling D."/>
            <person name="Ford K.L."/>
            <person name="Foster G.D."/>
            <person name="Pangilinan J."/>
            <person name="Papanicolaou A."/>
            <person name="Barry K."/>
            <person name="LaButti K."/>
            <person name="Viragh M."/>
            <person name="Koriabine M."/>
            <person name="Yan M."/>
            <person name="Riley R."/>
            <person name="Champramary S."/>
            <person name="Plett K.L."/>
            <person name="Tsai I.J."/>
            <person name="Slot J."/>
            <person name="Sipos G."/>
            <person name="Plett J."/>
            <person name="Nagy L.G."/>
            <person name="Grigoriev I.V."/>
        </authorList>
    </citation>
    <scope>NUCLEOTIDE SEQUENCE</scope>
    <source>
        <strain evidence="2">HWK02</strain>
    </source>
</reference>
<dbReference type="InterPro" id="IPR036047">
    <property type="entry name" value="F-box-like_dom_sf"/>
</dbReference>
<organism evidence="2 3">
    <name type="scientific">Armillaria luteobubalina</name>
    <dbReference type="NCBI Taxonomy" id="153913"/>
    <lineage>
        <taxon>Eukaryota</taxon>
        <taxon>Fungi</taxon>
        <taxon>Dikarya</taxon>
        <taxon>Basidiomycota</taxon>
        <taxon>Agaricomycotina</taxon>
        <taxon>Agaricomycetes</taxon>
        <taxon>Agaricomycetidae</taxon>
        <taxon>Agaricales</taxon>
        <taxon>Marasmiineae</taxon>
        <taxon>Physalacriaceae</taxon>
        <taxon>Armillaria</taxon>
    </lineage>
</organism>
<dbReference type="AlphaFoldDB" id="A0AA39PPK6"/>
<sequence>MYTGRWWSLASKSARLVGIPNELQLGILSYLPSRDLLAIITTSRQFLEIIAYILAQRGSMWYLPDCLDINVETSRAAKLWLWSNQGRDLTFIVWLTFTVRHQEDLESSIQFLSCISAGHTSRLFTTLFLNFFPSCVSELDRSSLELFFSLIHQLASPTIRIYSMMGPDRRPSLPLFAVPSLPLVHDLEVLDFGSFLCDSMIISSSNLHSLRLSLSNRHPEEWEFLTDLRLDNLSQVWLEIAIPAHVVRAIIKHHASLRDLNTIRATIVHDGGDSRYSLQGHKSGIQRLLICPDLASMLKVLTFIDIRHVQLVPSVETPLSSSAFLQGMFPTFFPPETAVHPALPLPQKFDYQALRETPPQVAFIKRLYLEFEAFKTVKDVLDALSSCAPFIKGRNLTLQMYGLEKNALDQILLAIHTSCIFPDYLLVIVVGRTHDKKVLRGGVNTRAGRVLQLVTARRQVYIGFLTSTTLAALLVLLQESSVYPTAAHSTVTVTLKRNFRVLPSSSAIEFRARSERDASDLVN</sequence>
<dbReference type="InterPro" id="IPR001810">
    <property type="entry name" value="F-box_dom"/>
</dbReference>
<evidence type="ECO:0000259" key="1">
    <source>
        <dbReference type="PROSITE" id="PS50181"/>
    </source>
</evidence>
<keyword evidence="3" id="KW-1185">Reference proteome</keyword>
<dbReference type="SUPFAM" id="SSF81383">
    <property type="entry name" value="F-box domain"/>
    <property type="match status" value="1"/>
</dbReference>
<feature type="domain" description="F-box" evidence="1">
    <location>
        <begin position="13"/>
        <end position="64"/>
    </location>
</feature>
<accession>A0AA39PPK6</accession>
<name>A0AA39PPK6_9AGAR</name>
<evidence type="ECO:0000313" key="2">
    <source>
        <dbReference type="EMBL" id="KAK0488177.1"/>
    </source>
</evidence>
<dbReference type="Proteomes" id="UP001175228">
    <property type="component" value="Unassembled WGS sequence"/>
</dbReference>
<dbReference type="EMBL" id="JAUEPU010000041">
    <property type="protein sequence ID" value="KAK0488177.1"/>
    <property type="molecule type" value="Genomic_DNA"/>
</dbReference>